<evidence type="ECO:0000256" key="1">
    <source>
        <dbReference type="ARBA" id="ARBA00004496"/>
    </source>
</evidence>
<dbReference type="InterPro" id="IPR021109">
    <property type="entry name" value="Peptidase_aspartic_dom_sf"/>
</dbReference>
<feature type="compositionally biased region" description="Low complexity" evidence="6">
    <location>
        <begin position="2986"/>
        <end position="2999"/>
    </location>
</feature>
<dbReference type="GO" id="GO:0006508">
    <property type="term" value="P:proteolysis"/>
    <property type="evidence" value="ECO:0007669"/>
    <property type="project" value="InterPro"/>
</dbReference>
<dbReference type="GO" id="GO:0005737">
    <property type="term" value="C:cytoplasm"/>
    <property type="evidence" value="ECO:0007669"/>
    <property type="project" value="UniProtKB-SubCell"/>
</dbReference>
<dbReference type="GO" id="GO:0000278">
    <property type="term" value="P:mitotic cell cycle"/>
    <property type="evidence" value="ECO:0007669"/>
    <property type="project" value="TreeGrafter"/>
</dbReference>
<dbReference type="GO" id="GO:0005516">
    <property type="term" value="F:calmodulin binding"/>
    <property type="evidence" value="ECO:0007669"/>
    <property type="project" value="UniProtKB-KW"/>
</dbReference>
<keyword evidence="2" id="KW-0963">Cytoplasm</keyword>
<evidence type="ECO:0000259" key="8">
    <source>
        <dbReference type="PROSITE" id="PS50158"/>
    </source>
</evidence>
<dbReference type="GO" id="GO:0000922">
    <property type="term" value="C:spindle pole"/>
    <property type="evidence" value="ECO:0007669"/>
    <property type="project" value="TreeGrafter"/>
</dbReference>
<dbReference type="SUPFAM" id="SSF57756">
    <property type="entry name" value="Retrovirus zinc finger-like domains"/>
    <property type="match status" value="2"/>
</dbReference>
<dbReference type="Pfam" id="PF00612">
    <property type="entry name" value="IQ"/>
    <property type="match status" value="2"/>
</dbReference>
<dbReference type="InterPro" id="IPR001969">
    <property type="entry name" value="Aspartic_peptidase_AS"/>
</dbReference>
<dbReference type="InterPro" id="IPR036875">
    <property type="entry name" value="Znf_CCHC_sf"/>
</dbReference>
<evidence type="ECO:0008006" key="11">
    <source>
        <dbReference type="Google" id="ProtNLM"/>
    </source>
</evidence>
<dbReference type="InterPro" id="IPR001878">
    <property type="entry name" value="Znf_CCHC"/>
</dbReference>
<dbReference type="GO" id="GO:0007051">
    <property type="term" value="P:spindle organization"/>
    <property type="evidence" value="ECO:0007669"/>
    <property type="project" value="TreeGrafter"/>
</dbReference>
<evidence type="ECO:0000313" key="9">
    <source>
        <dbReference type="EMBL" id="KAF6207446.1"/>
    </source>
</evidence>
<name>A0A8S9XHA9_APOLU</name>
<dbReference type="PROSITE" id="PS50021">
    <property type="entry name" value="CH"/>
    <property type="match status" value="1"/>
</dbReference>
<feature type="region of interest" description="Disordered" evidence="6">
    <location>
        <begin position="475"/>
        <end position="494"/>
    </location>
</feature>
<comment type="caution">
    <text evidence="9">The sequence shown here is derived from an EMBL/GenBank/DDBJ whole genome shotgun (WGS) entry which is preliminary data.</text>
</comment>
<evidence type="ECO:0000256" key="6">
    <source>
        <dbReference type="SAM" id="MobiDB-lite"/>
    </source>
</evidence>
<dbReference type="InterPro" id="IPR051185">
    <property type="entry name" value="ASPM"/>
</dbReference>
<dbReference type="SUPFAM" id="SSF50630">
    <property type="entry name" value="Acid proteases"/>
    <property type="match status" value="1"/>
</dbReference>
<protein>
    <recommendedName>
        <fullName evidence="11">Calponin-homology (CH) domain-containing protein</fullName>
    </recommendedName>
</protein>
<feature type="compositionally biased region" description="Polar residues" evidence="6">
    <location>
        <begin position="3003"/>
        <end position="3012"/>
    </location>
</feature>
<keyword evidence="5" id="KW-0862">Zinc</keyword>
<evidence type="ECO:0000256" key="4">
    <source>
        <dbReference type="ARBA" id="ARBA00022860"/>
    </source>
</evidence>
<keyword evidence="5" id="KW-0863">Zinc-finger</keyword>
<keyword evidence="4" id="KW-0112">Calmodulin-binding</keyword>
<evidence type="ECO:0000256" key="2">
    <source>
        <dbReference type="ARBA" id="ARBA00022490"/>
    </source>
</evidence>
<organism evidence="9 10">
    <name type="scientific">Apolygus lucorum</name>
    <name type="common">Small green plant bug</name>
    <name type="synonym">Lygocoris lucorum</name>
    <dbReference type="NCBI Taxonomy" id="248454"/>
    <lineage>
        <taxon>Eukaryota</taxon>
        <taxon>Metazoa</taxon>
        <taxon>Ecdysozoa</taxon>
        <taxon>Arthropoda</taxon>
        <taxon>Hexapoda</taxon>
        <taxon>Insecta</taxon>
        <taxon>Pterygota</taxon>
        <taxon>Neoptera</taxon>
        <taxon>Paraneoptera</taxon>
        <taxon>Hemiptera</taxon>
        <taxon>Heteroptera</taxon>
        <taxon>Panheteroptera</taxon>
        <taxon>Cimicomorpha</taxon>
        <taxon>Miridae</taxon>
        <taxon>Mirini</taxon>
        <taxon>Apolygus</taxon>
    </lineage>
</organism>
<dbReference type="CDD" id="cd23767">
    <property type="entry name" value="IQCD"/>
    <property type="match status" value="1"/>
</dbReference>
<dbReference type="SUPFAM" id="SSF47576">
    <property type="entry name" value="Calponin-homology domain, CH-domain"/>
    <property type="match status" value="1"/>
</dbReference>
<feature type="domain" description="Calponin-homology (CH)" evidence="7">
    <location>
        <begin position="835"/>
        <end position="958"/>
    </location>
</feature>
<dbReference type="PROSITE" id="PS00141">
    <property type="entry name" value="ASP_PROTEASE"/>
    <property type="match status" value="1"/>
</dbReference>
<feature type="compositionally biased region" description="Low complexity" evidence="6">
    <location>
        <begin position="507"/>
        <end position="522"/>
    </location>
</feature>
<keyword evidence="3" id="KW-0677">Repeat</keyword>
<dbReference type="InterPro" id="IPR000048">
    <property type="entry name" value="IQ_motif_EF-hand-BS"/>
</dbReference>
<dbReference type="PROSITE" id="PS50096">
    <property type="entry name" value="IQ"/>
    <property type="match status" value="4"/>
</dbReference>
<dbReference type="Gene3D" id="2.40.70.10">
    <property type="entry name" value="Acid Proteases"/>
    <property type="match status" value="1"/>
</dbReference>
<dbReference type="PANTHER" id="PTHR22706">
    <property type="entry name" value="ASSEMBLY FACTOR FOR SPINDLE MICROTUBULES"/>
    <property type="match status" value="1"/>
</dbReference>
<dbReference type="PROSITE" id="PS50158">
    <property type="entry name" value="ZF_CCHC"/>
    <property type="match status" value="2"/>
</dbReference>
<feature type="compositionally biased region" description="Basic and acidic residues" evidence="6">
    <location>
        <begin position="482"/>
        <end position="493"/>
    </location>
</feature>
<dbReference type="GO" id="GO:0003676">
    <property type="term" value="F:nucleic acid binding"/>
    <property type="evidence" value="ECO:0007669"/>
    <property type="project" value="InterPro"/>
</dbReference>
<dbReference type="SMART" id="SM00015">
    <property type="entry name" value="IQ"/>
    <property type="match status" value="45"/>
</dbReference>
<comment type="subcellular location">
    <subcellularLocation>
        <location evidence="1">Cytoplasm</location>
    </subcellularLocation>
</comment>
<keyword evidence="10" id="KW-1185">Reference proteome</keyword>
<evidence type="ECO:0000256" key="3">
    <source>
        <dbReference type="ARBA" id="ARBA00022737"/>
    </source>
</evidence>
<gene>
    <name evidence="9" type="ORF">GE061_018689</name>
</gene>
<dbReference type="EMBL" id="WIXP02000008">
    <property type="protein sequence ID" value="KAF6207446.1"/>
    <property type="molecule type" value="Genomic_DNA"/>
</dbReference>
<dbReference type="OrthoDB" id="2148418at2759"/>
<dbReference type="Gene3D" id="1.20.5.190">
    <property type="match status" value="7"/>
</dbReference>
<keyword evidence="5" id="KW-0479">Metal-binding</keyword>
<dbReference type="GO" id="GO:0004190">
    <property type="term" value="F:aspartic-type endopeptidase activity"/>
    <property type="evidence" value="ECO:0007669"/>
    <property type="project" value="InterPro"/>
</dbReference>
<dbReference type="InterPro" id="IPR036872">
    <property type="entry name" value="CH_dom_sf"/>
</dbReference>
<dbReference type="PANTHER" id="PTHR22706:SF1">
    <property type="entry name" value="ASSEMBLY FACTOR FOR SPINDLE MICROTUBULES"/>
    <property type="match status" value="1"/>
</dbReference>
<proteinExistence type="predicted"/>
<dbReference type="Pfam" id="PF00307">
    <property type="entry name" value="CH"/>
    <property type="match status" value="1"/>
</dbReference>
<dbReference type="Proteomes" id="UP000466442">
    <property type="component" value="Unassembled WGS sequence"/>
</dbReference>
<reference evidence="9" key="1">
    <citation type="journal article" date="2021" name="Mol. Ecol. Resour.">
        <title>Apolygus lucorum genome provides insights into omnivorousness and mesophyll feeding.</title>
        <authorList>
            <person name="Liu Y."/>
            <person name="Liu H."/>
            <person name="Wang H."/>
            <person name="Huang T."/>
            <person name="Liu B."/>
            <person name="Yang B."/>
            <person name="Yin L."/>
            <person name="Li B."/>
            <person name="Zhang Y."/>
            <person name="Zhang S."/>
            <person name="Jiang F."/>
            <person name="Zhang X."/>
            <person name="Ren Y."/>
            <person name="Wang B."/>
            <person name="Wang S."/>
            <person name="Lu Y."/>
            <person name="Wu K."/>
            <person name="Fan W."/>
            <person name="Wang G."/>
        </authorList>
    </citation>
    <scope>NUCLEOTIDE SEQUENCE</scope>
    <source>
        <strain evidence="9">12Hb</strain>
    </source>
</reference>
<dbReference type="Gene3D" id="1.10.418.10">
    <property type="entry name" value="Calponin-like domain"/>
    <property type="match status" value="1"/>
</dbReference>
<evidence type="ECO:0000259" key="7">
    <source>
        <dbReference type="PROSITE" id="PS50021"/>
    </source>
</evidence>
<dbReference type="GO" id="GO:0008270">
    <property type="term" value="F:zinc ion binding"/>
    <property type="evidence" value="ECO:0007669"/>
    <property type="project" value="UniProtKB-KW"/>
</dbReference>
<accession>A0A8S9XHA9</accession>
<feature type="domain" description="CCHC-type" evidence="8">
    <location>
        <begin position="2702"/>
        <end position="2717"/>
    </location>
</feature>
<evidence type="ECO:0000313" key="10">
    <source>
        <dbReference type="Proteomes" id="UP000466442"/>
    </source>
</evidence>
<evidence type="ECO:0000256" key="5">
    <source>
        <dbReference type="PROSITE-ProRule" id="PRU00047"/>
    </source>
</evidence>
<dbReference type="SMART" id="SM00343">
    <property type="entry name" value="ZnF_C2HC"/>
    <property type="match status" value="4"/>
</dbReference>
<feature type="region of interest" description="Disordered" evidence="6">
    <location>
        <begin position="507"/>
        <end position="528"/>
    </location>
</feature>
<dbReference type="InterPro" id="IPR001715">
    <property type="entry name" value="CH_dom"/>
</dbReference>
<sequence length="3036" mass="354463">MEQRREMLIYPDLKTTIDLQTVFFPRWLHDTPYLSKSKTMLAILGRLQNPTDTVQSVVVILPKDFSERGFSVNSEEFEIPPYGAGELKLLFKPLKELQCRDTIYVKDKYRNQKSQFQLTSRSIPVVKKVTRKRKTWNINKKPLVVPTVESNVKIESRPPEIPILRPAESSNKQTEETMNVTFPVVSVTGNINIPTEKDSTFHVDPVNESAVFDDSLEVMNTELEIRTRVQYTSKTDSFTFDSVELSKADKENVGSGKKRRVFDMNFSDIGFDNLTPDRTEVRSCLRSLENVSHNTSTPLVSASKMKFTETTTYTTVTSVKKELLSSKAYRVLGDSRSRVDEPSRHQREELGTIKLEPASPPYQRTVSSLASDGLLRREPPIKQEPVTPEEFSSQFQFETAVPVNEEEEPKTPVAYKAETRSDASSTFKVPASVCPKLESFTPIPQCESMRKLAIAFAISPPKETLNSRRELFTKTSNCSTPRDPKSVVKRETEESFQSKTFNVKASDLSTTKKTRSSSQSPKKSVRGTTLSPKSLVAFKKSIRVHVPTRNASRPNSAKSDCSTSSEHFVVVDLYRPDFKGPLYHLDIYGATTMTDPFARCAIHPLEFRERQGQQLIKWVNSVLTPPEEYAAYEAGVDVASLWKKSLTDKVPLPPSRESVSSKFHKNEMHLHNLRKTAHLIFKSSDVVETLYKVYSKIDVGYISVKDDLDLHNDQGARYHLVQMLMYYNPLWLRIGLEAIYGKDIPLQPRHTVIGLMHFIRNNLLTDKYIVEKNSYQNIQHLRMPKFKKEMNDFIVFKFFSLVFFLDIAKQKAIVPYDPCLFNKNSPVKESEGMINEFIKEFIKCVGHMKRNLASIGFAVSHKQTAIDEYDFAVKTHLDLRDGANLTRLMEIILLKKYLVKKLRLPAISRLQKVHNVKLAFNALAEENVPIVDVVPSDVVDGHFEKTMSLLWQILHKFLKPRMEKGAIIIQKWWRKQSLKVEIYRRIQLKRNLRVEKAAVTIQSIWRGYSLRKRYPEMKKHLQQYRDQQTLIRHNAARKIQRWYRASMAMKKPRQQYEITCAAVLTIQRHYRAMVDGRKQRTEFLLKKKSAVSIQRWYRATVAMRKLRQQYEITRTAVLTIQRRYRAMVDGRKQRTEFLFMKKSAVSIQRWYRATVAMRKQRQQYEITRTAVLTIQRRYRAMVDGRKQHAEFLFMKKSAVSIQRWYRATVAMRKQRQQYEITRTAVLTIQRRYRAMVDGRKQRTEFLFMKKSAVSIQRWYRATVAMRKQRQHYEITRTAVLTIQRRYRALVEVKKQRAEFLLMKKSAVSIQRWYRATVAMRKQRQQYEITRTAVLTIQRRYRALVEVKKQRAEFLLMKKSAVSIQRWYRATVAMRKQRQQYEITRTAVLTIQRHYRALVEVKKQRAEFLLMKKSAVSIQRWYRATVAMRKQRQQYEITRTAVLTIQRHYRALVEVKKQRAEFLLMKKSAISIQRWYRATVAMRKQRQQYEITRTAVLTIQRRYRALVEVKKQRAEFLLMKKSAVSIQRWYRATVAMRKQRQQYEITRTAVLTIQRHYRALVEVKKQRAEFLLMKKSAVSIQRWYRATVAMRKQRQQYEITRTAVLTIQRHYRALVEVKKQRAEFLLMKKSAISIQRWYRATVAMRKQRQQYEITRTAVLTIQRRYRALVEVKKQHAEFLLMKKSAVSIQRWYRATVAKRKQRQQYEIARTAVLTIQRRYRALVEVKKQRAEFLLMKKSAVSIQRWYRATVAMRKQRQQYEITRTAVLTIQRHYRALVEVKKQRAEFLLMKKSAVSIQRWYRATVAMRKQRQQYEITRTAVLTIQRHYRALVEVKKQHAEFLLMKKSAVSIQRWYRATVAKRKQRQQYEIARTAVLTIQRRYRALVEVKKQRAEFLLMKKSAVSIQRWYRATVAMRKQRQQYEITRTAVLTIQRHYRALVEVKKQRAEFLLVKKSAVSIQRWYRATVAMRKQRQQYEITRTAVLTIQRRYRASVEVKKQRAELLLMKKSAVSLQRWYRATVAMRKQRHQYEITRTAVLTIQRHYRAMVEGRKQRAELLLMKKSAVSIQRWYRATVAMRKQRQQYEITRTAVLTIQRRYRAMVDGRKQRAKYLEQDKASATISSRVAVENLLVSEERRQAALKIWRWYWRCKAARITRINYLQLREKVVFMQRRFRMLLQARREDFGRSVDYRIVSVAERSLSIHRMEEVKAKFMLKTRAAIVIQRWYRSLLHKRQQRVFSIVKKLQVLSQEQAVIRIQRYYRAYRLRVTAVEGAPSSPKVSSPTLSTKFEQAIDCFLGISAKVKTSLNWIYVSFKNLDVVTKYSPVLCERLADPELTVVYSVIYNILDTESRSDAYQAIFGHGMNALLHLALYQTTYDAVWQNTLKYNGIDILVFLMGKFIEKKEDIFCRAATLIWIFSRTPEQIQVDNWDPDDLDHVPIGTYFDIFDGITSDLTDELRIRLLRIKLRGSAKSFLYENRHLLEGPQPYNEIRKAMVRWYSRDDPEKAAARLWTIQKNAGESLRQFADRVRHTALQASRVDGFDLTAGQLRTWITTRSVKAFLKGLPTQFAGYFVNNSPANLEDALKMAEELEETLEPQQVDHWNIARVQAQDGMRRCYRCRQQGHFVARCPNPPRPPTPPMQRRNIVGIPRIPCSYCGGKDHFPAHCDSNPRHYPCDYCGLPGHSESDCQTKKNQMNDETNPMCDYCGYYGHLEADCPQKTESYVKPEPRQVMAITSKPHEAHPYQAVALANPEPKSSAAADAEKPDVCLPAIDSPFRQTMRMSVDLSGHPRTLIVDTGAQISVLTTPVPGVPITPTKTLAWGADGQPLPFLGQQQLVVTIGPIKLTHVFRIFSRDHSGLDLLGLDLLRRIPASIHMDTCEVRMRHPQTGLSIVLSELVDGYLSPARPAPRPDVPQPTRPRVAAIGTKTIFDTTAITPDATMPDDCPVLDASEEFPIEDLDAPIPGCTPSCSTATEEMETDDIPPSSPTATDAPSTPATIPVDTETANNTNGSIPTRKLRNLPRVDYQQLHTGAAKKS</sequence>
<dbReference type="Gene3D" id="4.10.60.10">
    <property type="entry name" value="Zinc finger, CCHC-type"/>
    <property type="match status" value="2"/>
</dbReference>
<dbReference type="GO" id="GO:0051295">
    <property type="term" value="P:establishment of meiotic spindle localization"/>
    <property type="evidence" value="ECO:0007669"/>
    <property type="project" value="TreeGrafter"/>
</dbReference>
<feature type="region of interest" description="Disordered" evidence="6">
    <location>
        <begin position="2971"/>
        <end position="3015"/>
    </location>
</feature>
<feature type="domain" description="CCHC-type" evidence="8">
    <location>
        <begin position="2613"/>
        <end position="2630"/>
    </location>
</feature>